<protein>
    <submittedName>
        <fullName evidence="2">GTP-binding protein TypA, related, related</fullName>
    </submittedName>
</protein>
<reference evidence="2" key="1">
    <citation type="submission" date="2013-10" db="EMBL/GenBank/DDBJ databases">
        <title>Genomic analysis of the causative agents of coccidiosis in chickens.</title>
        <authorList>
            <person name="Reid A.J."/>
            <person name="Blake D."/>
            <person name="Billington K."/>
            <person name="Browne H."/>
            <person name="Dunn M."/>
            <person name="Hung S."/>
            <person name="Kawahara F."/>
            <person name="Miranda-Saavedra D."/>
            <person name="Mourier T."/>
            <person name="Nagra H."/>
            <person name="Otto T.D."/>
            <person name="Rawlings N."/>
            <person name="Sanchez A."/>
            <person name="Sanders M."/>
            <person name="Subramaniam C."/>
            <person name="Tay Y."/>
            <person name="Dear P."/>
            <person name="Doerig C."/>
            <person name="Gruber A."/>
            <person name="Parkinson J."/>
            <person name="Shirley M."/>
            <person name="Wan K.L."/>
            <person name="Berriman M."/>
            <person name="Tomley F."/>
            <person name="Pain A."/>
        </authorList>
    </citation>
    <scope>NUCLEOTIDE SEQUENCE [LARGE SCALE GENOMIC DNA]</scope>
    <source>
        <strain evidence="2">Houghton</strain>
    </source>
</reference>
<keyword evidence="1" id="KW-0812">Transmembrane</keyword>
<evidence type="ECO:0000256" key="1">
    <source>
        <dbReference type="SAM" id="Phobius"/>
    </source>
</evidence>
<sequence length="161" mass="17769">MTEVPWHELDLLEAYEHKMYSRVRQTGTSVLLRLQNGEDPRNVFTPSGLPRSPPYPLCCRLSDLGELGPGIPLLFQFIKFILLSSALNGLLSLAVVIAVYSNKAADAQTKCSTFNRALLTAGCVDQKASESRVPAVTHLVMVFSAVLLLPVLFRRQVEDTP</sequence>
<organism evidence="2 3">
    <name type="scientific">Eimeria acervulina</name>
    <name type="common">Coccidian parasite</name>
    <dbReference type="NCBI Taxonomy" id="5801"/>
    <lineage>
        <taxon>Eukaryota</taxon>
        <taxon>Sar</taxon>
        <taxon>Alveolata</taxon>
        <taxon>Apicomplexa</taxon>
        <taxon>Conoidasida</taxon>
        <taxon>Coccidia</taxon>
        <taxon>Eucoccidiorida</taxon>
        <taxon>Eimeriorina</taxon>
        <taxon>Eimeriidae</taxon>
        <taxon>Eimeria</taxon>
    </lineage>
</organism>
<keyword evidence="1" id="KW-0472">Membrane</keyword>
<feature type="transmembrane region" description="Helical" evidence="1">
    <location>
        <begin position="135"/>
        <end position="153"/>
    </location>
</feature>
<evidence type="ECO:0000313" key="3">
    <source>
        <dbReference type="Proteomes" id="UP000018050"/>
    </source>
</evidence>
<dbReference type="GeneID" id="25271498"/>
<proteinExistence type="predicted"/>
<dbReference type="VEuPathDB" id="ToxoDB:EAH_00034280"/>
<keyword evidence="1" id="KW-1133">Transmembrane helix</keyword>
<keyword evidence="3" id="KW-1185">Reference proteome</keyword>
<dbReference type="RefSeq" id="XP_013247645.1">
    <property type="nucleotide sequence ID" value="XM_013392191.1"/>
</dbReference>
<evidence type="ECO:0000313" key="2">
    <source>
        <dbReference type="EMBL" id="CDI83203.1"/>
    </source>
</evidence>
<dbReference type="EMBL" id="HG673377">
    <property type="protein sequence ID" value="CDI83203.1"/>
    <property type="molecule type" value="Genomic_DNA"/>
</dbReference>
<feature type="transmembrane region" description="Helical" evidence="1">
    <location>
        <begin position="80"/>
        <end position="100"/>
    </location>
</feature>
<dbReference type="OrthoDB" id="332945at2759"/>
<dbReference type="Proteomes" id="UP000018050">
    <property type="component" value="Unassembled WGS sequence"/>
</dbReference>
<reference evidence="2" key="2">
    <citation type="submission" date="2013-10" db="EMBL/GenBank/DDBJ databases">
        <authorList>
            <person name="Aslett M."/>
        </authorList>
    </citation>
    <scope>NUCLEOTIDE SEQUENCE [LARGE SCALE GENOMIC DNA]</scope>
    <source>
        <strain evidence="2">Houghton</strain>
    </source>
</reference>
<gene>
    <name evidence="2" type="ORF">EAH_00034280</name>
</gene>
<dbReference type="AlphaFoldDB" id="U6GV89"/>
<accession>U6GV89</accession>
<name>U6GV89_EIMAC</name>